<dbReference type="RefSeq" id="WP_075684147.1">
    <property type="nucleotide sequence ID" value="NZ_CP144224.1"/>
</dbReference>
<dbReference type="AlphaFoldDB" id="A0AAJ2NK53"/>
<reference evidence="1" key="1">
    <citation type="submission" date="2023-10" db="EMBL/GenBank/DDBJ databases">
        <title>Screening of Alkalihalophilus pseudofirmusBZ-TG-HK211 and Its Alleviation of Salt Stress on Rapeseed Growth.</title>
        <authorList>
            <person name="Zhao B."/>
            <person name="Guo T."/>
        </authorList>
    </citation>
    <scope>NUCLEOTIDE SEQUENCE</scope>
    <source>
        <strain evidence="1">BZ-TG-HK211</strain>
    </source>
</reference>
<evidence type="ECO:0000313" key="1">
    <source>
        <dbReference type="EMBL" id="MDV2883836.1"/>
    </source>
</evidence>
<dbReference type="Proteomes" id="UP001285636">
    <property type="component" value="Unassembled WGS sequence"/>
</dbReference>
<accession>A0AAJ2NK53</accession>
<gene>
    <name evidence="1" type="ORF">RYX45_01490</name>
</gene>
<name>A0AAJ2NK53_ALKPS</name>
<sequence>MTVKTNGYSAATPTRYLIDAGAIYTNLTFDEETGVADGELMGATSGGNEFTVVQETRDAEVDGVKGRTKGGTLITSENAELLVNLKELTAQNIQRAIAGGTMDSNSAEGYDIISSKGRIDLDDYIDNVAFVGRLTGSQKPVIIVLDNAISLEGLKITTADEAEAVVPIRFGAHYDADNTDLGSAPYRIYWPKETGGSN</sequence>
<organism evidence="1 2">
    <name type="scientific">Alkalihalophilus pseudofirmus</name>
    <name type="common">Bacillus pseudofirmus</name>
    <dbReference type="NCBI Taxonomy" id="79885"/>
    <lineage>
        <taxon>Bacteria</taxon>
        <taxon>Bacillati</taxon>
        <taxon>Bacillota</taxon>
        <taxon>Bacilli</taxon>
        <taxon>Bacillales</taxon>
        <taxon>Bacillaceae</taxon>
        <taxon>Alkalihalophilus</taxon>
    </lineage>
</organism>
<evidence type="ECO:0000313" key="2">
    <source>
        <dbReference type="Proteomes" id="UP001285636"/>
    </source>
</evidence>
<evidence type="ECO:0008006" key="3">
    <source>
        <dbReference type="Google" id="ProtNLM"/>
    </source>
</evidence>
<protein>
    <recommendedName>
        <fullName evidence="3">Phage tail protein</fullName>
    </recommendedName>
</protein>
<dbReference type="EMBL" id="JAWJAY010000001">
    <property type="protein sequence ID" value="MDV2883836.1"/>
    <property type="molecule type" value="Genomic_DNA"/>
</dbReference>
<comment type="caution">
    <text evidence="1">The sequence shown here is derived from an EMBL/GenBank/DDBJ whole genome shotgun (WGS) entry which is preliminary data.</text>
</comment>
<proteinExistence type="predicted"/>